<dbReference type="STRING" id="2282107.A0A286UWA5"/>
<accession>A0A286UWA5</accession>
<comment type="caution">
    <text evidence="3">The sequence shown here is derived from an EMBL/GenBank/DDBJ whole genome shotgun (WGS) entry which is preliminary data.</text>
</comment>
<dbReference type="FunCoup" id="A0A286UWA5">
    <property type="interactions" value="3"/>
</dbReference>
<evidence type="ECO:0000259" key="2">
    <source>
        <dbReference type="Pfam" id="PF05183"/>
    </source>
</evidence>
<dbReference type="AlphaFoldDB" id="A0A286UWA5"/>
<dbReference type="PANTHER" id="PTHR23079">
    <property type="entry name" value="RNA-DEPENDENT RNA POLYMERASE"/>
    <property type="match status" value="1"/>
</dbReference>
<keyword evidence="1" id="KW-0696">RNA-directed RNA polymerase</keyword>
<dbReference type="GO" id="GO:0003723">
    <property type="term" value="F:RNA binding"/>
    <property type="evidence" value="ECO:0007669"/>
    <property type="project" value="UniProtKB-KW"/>
</dbReference>
<dbReference type="OrthoDB" id="6513042at2759"/>
<dbReference type="GO" id="GO:0003968">
    <property type="term" value="F:RNA-directed RNA polymerase activity"/>
    <property type="evidence" value="ECO:0007669"/>
    <property type="project" value="UniProtKB-KW"/>
</dbReference>
<keyword evidence="1" id="KW-0548">Nucleotidyltransferase</keyword>
<organism evidence="3 4">
    <name type="scientific">Pyrrhoderma noxium</name>
    <dbReference type="NCBI Taxonomy" id="2282107"/>
    <lineage>
        <taxon>Eukaryota</taxon>
        <taxon>Fungi</taxon>
        <taxon>Dikarya</taxon>
        <taxon>Basidiomycota</taxon>
        <taxon>Agaricomycotina</taxon>
        <taxon>Agaricomycetes</taxon>
        <taxon>Hymenochaetales</taxon>
        <taxon>Hymenochaetaceae</taxon>
        <taxon>Pyrrhoderma</taxon>
    </lineage>
</organism>
<evidence type="ECO:0000313" key="3">
    <source>
        <dbReference type="EMBL" id="PAV23851.1"/>
    </source>
</evidence>
<evidence type="ECO:0000256" key="1">
    <source>
        <dbReference type="RuleBase" id="RU363098"/>
    </source>
</evidence>
<dbReference type="InParanoid" id="A0A286UWA5"/>
<name>A0A286UWA5_9AGAM</name>
<dbReference type="EC" id="2.7.7.48" evidence="1"/>
<comment type="catalytic activity">
    <reaction evidence="1">
        <text>RNA(n) + a ribonucleoside 5'-triphosphate = RNA(n+1) + diphosphate</text>
        <dbReference type="Rhea" id="RHEA:21248"/>
        <dbReference type="Rhea" id="RHEA-COMP:14527"/>
        <dbReference type="Rhea" id="RHEA-COMP:17342"/>
        <dbReference type="ChEBI" id="CHEBI:33019"/>
        <dbReference type="ChEBI" id="CHEBI:61557"/>
        <dbReference type="ChEBI" id="CHEBI:140395"/>
        <dbReference type="EC" id="2.7.7.48"/>
    </reaction>
</comment>
<keyword evidence="1" id="KW-0694">RNA-binding</keyword>
<reference evidence="3 4" key="1">
    <citation type="journal article" date="2017" name="Mol. Ecol.">
        <title>Comparative and population genomic landscape of Phellinus noxius: A hypervariable fungus causing root rot in trees.</title>
        <authorList>
            <person name="Chung C.L."/>
            <person name="Lee T.J."/>
            <person name="Akiba M."/>
            <person name="Lee H.H."/>
            <person name="Kuo T.H."/>
            <person name="Liu D."/>
            <person name="Ke H.M."/>
            <person name="Yokoi T."/>
            <person name="Roa M.B."/>
            <person name="Lu M.J."/>
            <person name="Chang Y.Y."/>
            <person name="Ann P.J."/>
            <person name="Tsai J.N."/>
            <person name="Chen C.Y."/>
            <person name="Tzean S.S."/>
            <person name="Ota Y."/>
            <person name="Hattori T."/>
            <person name="Sahashi N."/>
            <person name="Liou R.F."/>
            <person name="Kikuchi T."/>
            <person name="Tsai I.J."/>
        </authorList>
    </citation>
    <scope>NUCLEOTIDE SEQUENCE [LARGE SCALE GENOMIC DNA]</scope>
    <source>
        <strain evidence="3 4">FFPRI411160</strain>
    </source>
</reference>
<dbReference type="InterPro" id="IPR007855">
    <property type="entry name" value="RDRP"/>
</dbReference>
<evidence type="ECO:0000313" key="4">
    <source>
        <dbReference type="Proteomes" id="UP000217199"/>
    </source>
</evidence>
<feature type="domain" description="RDRP core" evidence="2">
    <location>
        <begin position="410"/>
        <end position="1043"/>
    </location>
</feature>
<dbReference type="GO" id="GO:0030422">
    <property type="term" value="P:siRNA processing"/>
    <property type="evidence" value="ECO:0007669"/>
    <property type="project" value="TreeGrafter"/>
</dbReference>
<proteinExistence type="inferred from homology"/>
<sequence length="1234" mass="143492">MEIELGEIDFSANHYEVALEFARILHQIDYRSELAEGEEYRPLNFHVNLEKSNGGWMHCGRGSLIIPYVNVGRKLLDLAANDREFPVVNGRRIRMRYTNKTPKKSLIETLRKLPFLDPRIALERQTRIDHLEESLRVETVQIGHWLLHRDSKVFGVEWEKEYMTKSCAVIKIEYKKKDIRLTLGDFDFDDEEVYTLIIKFANIRDIWANYDPKPYICFDLLSPVIIESDRAGRKKRRIRALDAKHERICAYAYQIRVVLFKTNISDFYNLCKTAEINTPKRELVLAESHELYSAKNLHTIQKSLKWMLQIAPWNAVFQLEYLLRDGFVTPMDFYKLWSPIVDLTQNYPHEAHLILRDYARHISLGIDRIEDFPTHFNEFVEIHMEVSGSMINILNEQKQQGYISCHHVTFTPTRMLLEGPYFIRSNRVLRLYHMFSDNFLRVDFRDEDRLQYRWSRDVDGSALLQERVGGILRDGFDLAGKHFEFLAYSSSALREHAVWFMTPFEHPTRGLIDANIIRSELGDFSGDFTYPARFAARLAQAFTATDPSVEIDKSQWKFIPDIGVNPNYLHTDGVGTLSRELAKKIWDVLCNVYSGYARKVMPSAYQIRFLGFKGVVVIDDSLKGIKMCLRHSMQKFKVDNVEKASIEIAKAFHSPSQMYLNRPLVMIMEGLGVSKRSFIELAKEAVMDITLARNDMNRFLALIRRHSLCGPFGFSNLLYKLYKNYGLNLDTKNPDTCLRTAFVDTLINSSFSSIFRDIKYRCRIPVPKGWQLVGVADEGQAYINRKKYKEEDVFTLQEGEIYVCIQETPDSERVYLKGNCNISRSPVIYPGDVQVVHAIGKPPPRKSKKKCFFRDLVNVVVFSCKGERSLASKLSGGDLDGDMYEITQHEHLRIRTLSAAADFLPVKKWEIDRNYLCNFDPETGEVEIDKETGEPKVDQEKLIPYVHKFIVEYINSDLLGLLSSKHLVLADQSSLGIYDPGCLRLAMLCNQAVDYPKNGNAVDSSDLPRRLIPYKPDWKKGEDDNDRPSDFYRSERALGELYRYTENTAEATEFTSHYRENPKAKNHPIYKALNPRIEIELIDADREEFQVEKITKIFRQFESELHCICTTHTLIDHASARLKEEEVVVGSISTFCSQQRWRNERIYRMKTHSSNLERQIRKELVPKNLFKMSRLELQQTLDFIWSSWNWIVDKLAITGENKAFGYNSFSFVLLNVVLECLEHFDMWDRDGTVV</sequence>
<protein>
    <recommendedName>
        <fullName evidence="1">RNA-dependent RNA polymerase</fullName>
        <ecNumber evidence="1">2.7.7.48</ecNumber>
    </recommendedName>
</protein>
<dbReference type="Proteomes" id="UP000217199">
    <property type="component" value="Unassembled WGS sequence"/>
</dbReference>
<comment type="similarity">
    <text evidence="1">Belongs to the RdRP family.</text>
</comment>
<dbReference type="InterPro" id="IPR057596">
    <property type="entry name" value="RDRP_core"/>
</dbReference>
<dbReference type="Pfam" id="PF05183">
    <property type="entry name" value="RdRP"/>
    <property type="match status" value="1"/>
</dbReference>
<dbReference type="PANTHER" id="PTHR23079:SF55">
    <property type="entry name" value="RNA-DIRECTED RNA POLYMERASE"/>
    <property type="match status" value="1"/>
</dbReference>
<keyword evidence="4" id="KW-1185">Reference proteome</keyword>
<dbReference type="GO" id="GO:0031380">
    <property type="term" value="C:nuclear RNA-directed RNA polymerase complex"/>
    <property type="evidence" value="ECO:0007669"/>
    <property type="project" value="TreeGrafter"/>
</dbReference>
<dbReference type="EMBL" id="NBII01000001">
    <property type="protein sequence ID" value="PAV23851.1"/>
    <property type="molecule type" value="Genomic_DNA"/>
</dbReference>
<keyword evidence="1" id="KW-0808">Transferase</keyword>
<gene>
    <name evidence="3" type="ORF">PNOK_0091900</name>
</gene>